<dbReference type="PANTHER" id="PTHR43377:SF2">
    <property type="entry name" value="BINDING ROSSMANN FOLD OXIDOREDUCTASE, PUTATIVE (AFU_ORTHOLOGUE AFUA_4G00560)-RELATED"/>
    <property type="match status" value="1"/>
</dbReference>
<dbReference type="InterPro" id="IPR036291">
    <property type="entry name" value="NAD(P)-bd_dom_sf"/>
</dbReference>
<dbReference type="GO" id="GO:0000166">
    <property type="term" value="F:nucleotide binding"/>
    <property type="evidence" value="ECO:0007669"/>
    <property type="project" value="InterPro"/>
</dbReference>
<organism evidence="3 4">
    <name type="scientific">Aerophobetes bacterium</name>
    <dbReference type="NCBI Taxonomy" id="2030807"/>
    <lineage>
        <taxon>Bacteria</taxon>
        <taxon>Candidatus Aerophobota</taxon>
    </lineage>
</organism>
<reference evidence="3 4" key="1">
    <citation type="submission" date="2019-03" db="EMBL/GenBank/DDBJ databases">
        <title>Metabolic potential of uncultured bacteria and archaea associated with petroleum seepage in deep-sea sediments.</title>
        <authorList>
            <person name="Dong X."/>
            <person name="Hubert C."/>
        </authorList>
    </citation>
    <scope>NUCLEOTIDE SEQUENCE [LARGE SCALE GENOMIC DNA]</scope>
    <source>
        <strain evidence="3">E44_bin3</strain>
    </source>
</reference>
<dbReference type="InterPro" id="IPR000683">
    <property type="entry name" value="Gfo/Idh/MocA-like_OxRdtase_N"/>
</dbReference>
<name>A0A523TFW5_UNCAE</name>
<protein>
    <submittedName>
        <fullName evidence="3">Gfo/Idh/MocA family oxidoreductase</fullName>
    </submittedName>
</protein>
<dbReference type="Pfam" id="PF01408">
    <property type="entry name" value="GFO_IDH_MocA"/>
    <property type="match status" value="1"/>
</dbReference>
<evidence type="ECO:0000313" key="4">
    <source>
        <dbReference type="Proteomes" id="UP000316517"/>
    </source>
</evidence>
<dbReference type="SUPFAM" id="SSF51735">
    <property type="entry name" value="NAD(P)-binding Rossmann-fold domains"/>
    <property type="match status" value="1"/>
</dbReference>
<evidence type="ECO:0000259" key="1">
    <source>
        <dbReference type="Pfam" id="PF01408"/>
    </source>
</evidence>
<dbReference type="Pfam" id="PF22725">
    <property type="entry name" value="GFO_IDH_MocA_C3"/>
    <property type="match status" value="1"/>
</dbReference>
<comment type="caution">
    <text evidence="3">The sequence shown here is derived from an EMBL/GenBank/DDBJ whole genome shotgun (WGS) entry which is preliminary data.</text>
</comment>
<proteinExistence type="predicted"/>
<dbReference type="SUPFAM" id="SSF55347">
    <property type="entry name" value="Glyceraldehyde-3-phosphate dehydrogenase-like, C-terminal domain"/>
    <property type="match status" value="1"/>
</dbReference>
<gene>
    <name evidence="3" type="ORF">E3J68_02710</name>
</gene>
<evidence type="ECO:0000259" key="2">
    <source>
        <dbReference type="Pfam" id="PF22725"/>
    </source>
</evidence>
<dbReference type="Proteomes" id="UP000316517">
    <property type="component" value="Unassembled WGS sequence"/>
</dbReference>
<feature type="domain" description="Gfo/Idh/MocA-like oxidoreductase N-terminal" evidence="1">
    <location>
        <begin position="4"/>
        <end position="123"/>
    </location>
</feature>
<dbReference type="InterPro" id="IPR055170">
    <property type="entry name" value="GFO_IDH_MocA-like_dom"/>
</dbReference>
<feature type="domain" description="GFO/IDH/MocA-like oxidoreductase" evidence="2">
    <location>
        <begin position="132"/>
        <end position="248"/>
    </location>
</feature>
<evidence type="ECO:0000313" key="3">
    <source>
        <dbReference type="EMBL" id="TET28821.1"/>
    </source>
</evidence>
<dbReference type="AlphaFoldDB" id="A0A523TFW5"/>
<dbReference type="Gene3D" id="3.30.360.10">
    <property type="entry name" value="Dihydrodipicolinate Reductase, domain 2"/>
    <property type="match status" value="1"/>
</dbReference>
<dbReference type="EMBL" id="SOJT01000115">
    <property type="protein sequence ID" value="TET28821.1"/>
    <property type="molecule type" value="Genomic_DNA"/>
</dbReference>
<dbReference type="Gene3D" id="3.40.50.720">
    <property type="entry name" value="NAD(P)-binding Rossmann-like Domain"/>
    <property type="match status" value="1"/>
</dbReference>
<dbReference type="PANTHER" id="PTHR43377">
    <property type="entry name" value="BILIVERDIN REDUCTASE A"/>
    <property type="match status" value="1"/>
</dbReference>
<accession>A0A523TFW5</accession>
<sequence>MDRVRIGLIGLGRWGDVQLSALSTLPYVDVVAVCSRSEERCRQICKKYGIKKYYLDFQEIIQNAEARAIIVSTEPERHVQPILLALEAGKDVLAEKPLALTLKEVDRIIQKAREKEVIFMVAHTLRFDIRYELLKERIKKGELGKIVSIYSRRNVWKGLFEQHAKHTPMLETGIHEIDLCRWYMEDEVIKVYARKVNVLDPKIADTYWAVLTFSRGGIAVVETSWLLPDGAPTELNSTVEVIGSRGVASIESPAMGMPIWTEKRSEYPDIFFWPVINGHARGTVHRMLEYFTCCVLKGESQKRVCLEDARESVKIALAAVESAEKEREISL</sequence>
<dbReference type="InterPro" id="IPR051450">
    <property type="entry name" value="Gfo/Idh/MocA_Oxidoreductases"/>
</dbReference>